<dbReference type="AlphaFoldDB" id="A0A2T2WJD5"/>
<gene>
    <name evidence="1" type="ORF">C7B43_20830</name>
</gene>
<sequence length="311" mass="33408">MLVLRCDYQYVPSGQDFTLIAEGAYPSGDTLEIWDITDSTNELVLASGAYPTLGATTQRSLSPGSAPTTFVFQARIVNASGTVEGKSYPVRVTVALQGNSSDQGYIPYYINPQKGCVLMITGGVEGADSTGFSPEISLSPFNFTSPVYQFSYENPSHVWTETAFTSTPTFTMPPLDEDGLWRITGYVKESADPDSKPYLAKGHTYAIAAGQSIPTGWSISTTGAAGLGDEVSVTAPSGYTCYQFWVARMHSNNVHSDSTCQTSNVLDLWTSELGTYRIQAFGFPEVANKNINDCCAGTATPLGTVYVNVEE</sequence>
<evidence type="ECO:0000313" key="1">
    <source>
        <dbReference type="EMBL" id="PSR22340.1"/>
    </source>
</evidence>
<dbReference type="Proteomes" id="UP000242699">
    <property type="component" value="Unassembled WGS sequence"/>
</dbReference>
<protein>
    <submittedName>
        <fullName evidence="1">Uncharacterized protein</fullName>
    </submittedName>
</protein>
<organism evidence="1 2">
    <name type="scientific">Sulfobacillus benefaciens</name>
    <dbReference type="NCBI Taxonomy" id="453960"/>
    <lineage>
        <taxon>Bacteria</taxon>
        <taxon>Bacillati</taxon>
        <taxon>Bacillota</taxon>
        <taxon>Clostridia</taxon>
        <taxon>Eubacteriales</taxon>
        <taxon>Clostridiales Family XVII. Incertae Sedis</taxon>
        <taxon>Sulfobacillus</taxon>
    </lineage>
</organism>
<accession>A0A2T2WJD5</accession>
<dbReference type="EMBL" id="PXYT01000113">
    <property type="protein sequence ID" value="PSR22340.1"/>
    <property type="molecule type" value="Genomic_DNA"/>
</dbReference>
<name>A0A2T2WJD5_9FIRM</name>
<evidence type="ECO:0000313" key="2">
    <source>
        <dbReference type="Proteomes" id="UP000242699"/>
    </source>
</evidence>
<reference evidence="1 2" key="1">
    <citation type="journal article" date="2014" name="BMC Genomics">
        <title>Comparison of environmental and isolate Sulfobacillus genomes reveals diverse carbon, sulfur, nitrogen, and hydrogen metabolisms.</title>
        <authorList>
            <person name="Justice N.B."/>
            <person name="Norman A."/>
            <person name="Brown C.T."/>
            <person name="Singh A."/>
            <person name="Thomas B.C."/>
            <person name="Banfield J.F."/>
        </authorList>
    </citation>
    <scope>NUCLEOTIDE SEQUENCE [LARGE SCALE GENOMIC DNA]</scope>
    <source>
        <strain evidence="1">AMDSBA1</strain>
    </source>
</reference>
<comment type="caution">
    <text evidence="1">The sequence shown here is derived from an EMBL/GenBank/DDBJ whole genome shotgun (WGS) entry which is preliminary data.</text>
</comment>
<proteinExistence type="predicted"/>